<reference evidence="10" key="1">
    <citation type="journal article" date="2017" name="bioRxiv">
        <title>Conservation of a gene cluster reveals novel cercosporin biosynthetic mechanisms and extends production to the genus Colletotrichum.</title>
        <authorList>
            <person name="de Jonge R."/>
            <person name="Ebert M.K."/>
            <person name="Huitt-Roehl C.R."/>
            <person name="Pal P."/>
            <person name="Suttle J.C."/>
            <person name="Spanner R.E."/>
            <person name="Neubauer J.D."/>
            <person name="Jurick W.M.II."/>
            <person name="Stott K.A."/>
            <person name="Secor G.A."/>
            <person name="Thomma B.P.H.J."/>
            <person name="Van de Peer Y."/>
            <person name="Townsend C.A."/>
            <person name="Bolton M.D."/>
        </authorList>
    </citation>
    <scope>NUCLEOTIDE SEQUENCE [LARGE SCALE GENOMIC DNA]</scope>
    <source>
        <strain evidence="10">CBS538.71</strain>
    </source>
</reference>
<evidence type="ECO:0000256" key="3">
    <source>
        <dbReference type="ARBA" id="ARBA00022946"/>
    </source>
</evidence>
<dbReference type="GO" id="GO:0003735">
    <property type="term" value="F:structural constituent of ribosome"/>
    <property type="evidence" value="ECO:0007669"/>
    <property type="project" value="TreeGrafter"/>
</dbReference>
<name>A0A2S6BVZ6_9PEZI</name>
<keyword evidence="3" id="KW-0809">Transit peptide</keyword>
<keyword evidence="10" id="KW-1185">Reference proteome</keyword>
<keyword evidence="4" id="KW-0689">Ribosomal protein</keyword>
<dbReference type="Pfam" id="PF10236">
    <property type="entry name" value="DAP3"/>
    <property type="match status" value="1"/>
</dbReference>
<organism evidence="9 10">
    <name type="scientific">Cercospora berteroae</name>
    <dbReference type="NCBI Taxonomy" id="357750"/>
    <lineage>
        <taxon>Eukaryota</taxon>
        <taxon>Fungi</taxon>
        <taxon>Dikarya</taxon>
        <taxon>Ascomycota</taxon>
        <taxon>Pezizomycotina</taxon>
        <taxon>Dothideomycetes</taxon>
        <taxon>Dothideomycetidae</taxon>
        <taxon>Mycosphaerellales</taxon>
        <taxon>Mycosphaerellaceae</taxon>
        <taxon>Cercospora</taxon>
    </lineage>
</organism>
<evidence type="ECO:0000256" key="4">
    <source>
        <dbReference type="ARBA" id="ARBA00022980"/>
    </source>
</evidence>
<comment type="similarity">
    <text evidence="2">Belongs to the mitochondrion-specific ribosomal protein mS29 family.</text>
</comment>
<dbReference type="OrthoDB" id="274828at2759"/>
<dbReference type="STRING" id="357750.A0A2S6BVZ6"/>
<evidence type="ECO:0000256" key="8">
    <source>
        <dbReference type="SAM" id="MobiDB-lite"/>
    </source>
</evidence>
<dbReference type="EMBL" id="PNEN01001744">
    <property type="protein sequence ID" value="PPJ51656.1"/>
    <property type="molecule type" value="Genomic_DNA"/>
</dbReference>
<keyword evidence="5" id="KW-0496">Mitochondrion</keyword>
<comment type="caution">
    <text evidence="9">The sequence shown here is derived from an EMBL/GenBank/DDBJ whole genome shotgun (WGS) entry which is preliminary data.</text>
</comment>
<dbReference type="GO" id="GO:0005763">
    <property type="term" value="C:mitochondrial small ribosomal subunit"/>
    <property type="evidence" value="ECO:0007669"/>
    <property type="project" value="TreeGrafter"/>
</dbReference>
<evidence type="ECO:0000256" key="7">
    <source>
        <dbReference type="ARBA" id="ARBA00035140"/>
    </source>
</evidence>
<evidence type="ECO:0000256" key="1">
    <source>
        <dbReference type="ARBA" id="ARBA00004173"/>
    </source>
</evidence>
<evidence type="ECO:0000256" key="2">
    <source>
        <dbReference type="ARBA" id="ARBA00009863"/>
    </source>
</evidence>
<dbReference type="PANTHER" id="PTHR12810">
    <property type="entry name" value="MITOCHONDRIAL 28S RIBOSOMAL PROTEIN S29"/>
    <property type="match status" value="1"/>
</dbReference>
<feature type="region of interest" description="Disordered" evidence="8">
    <location>
        <begin position="22"/>
        <end position="75"/>
    </location>
</feature>
<evidence type="ECO:0000313" key="9">
    <source>
        <dbReference type="EMBL" id="PPJ51656.1"/>
    </source>
</evidence>
<sequence length="470" mass="51303">MPSSMPSSLCLRCLRRSLHAAETPTAGRAAFSTSSSLAANPPKKKAVVARPTARPGKTLRLNKNKRAATARPPAVGERKALRKRVVLSNSNALEVPGLPDLSPGTAKIAQLRELRGSVVGLQTETVDKIRALEAFKPTQGWSLFRRPATLVRKETVELAGDLQWIVEAAQEGRTVRKVLYGARGSGKSVLQLQAMAMASLHKWIVIHVPDAKDLTNAFTAYEPIETEQGTMYVQPTYTAKLLDNIVKANGALLSTLQVKQQHDIGSPIPPNASLDRLAAIGVQDHDLAWPVWKALWSELSLRDAGRPSIMYSLDAFDHVMRDSAYLDAETRPIHAHELTLVKHFVDALSGRIPLPNGGMVLAAVSQSNRAAAHTLDECLERNDAIQDGRKLKPWDPYVAHDKWVQEVMDTVGVMKLEGLTKAEARGIMEYYARSGMLRASVTDNLVSETWTLAGGGIIGQLEHGSVRARI</sequence>
<comment type="subcellular location">
    <subcellularLocation>
        <location evidence="1">Mitochondrion</location>
    </subcellularLocation>
</comment>
<evidence type="ECO:0000313" key="10">
    <source>
        <dbReference type="Proteomes" id="UP000237631"/>
    </source>
</evidence>
<proteinExistence type="inferred from homology"/>
<evidence type="ECO:0000256" key="5">
    <source>
        <dbReference type="ARBA" id="ARBA00023128"/>
    </source>
</evidence>
<accession>A0A2S6BVZ6</accession>
<keyword evidence="6" id="KW-0687">Ribonucleoprotein</keyword>
<gene>
    <name evidence="9" type="ORF">CBER1_08784</name>
</gene>
<dbReference type="PANTHER" id="PTHR12810:SF0">
    <property type="entry name" value="SMALL RIBOSOMAL SUBUNIT PROTEIN MS29"/>
    <property type="match status" value="1"/>
</dbReference>
<dbReference type="InterPro" id="IPR019368">
    <property type="entry name" value="Ribosomal_mS29"/>
</dbReference>
<evidence type="ECO:0000256" key="6">
    <source>
        <dbReference type="ARBA" id="ARBA00023274"/>
    </source>
</evidence>
<protein>
    <recommendedName>
        <fullName evidence="7">Small ribosomal subunit protein mS29</fullName>
    </recommendedName>
</protein>
<dbReference type="AlphaFoldDB" id="A0A2S6BVZ6"/>
<dbReference type="Proteomes" id="UP000237631">
    <property type="component" value="Unassembled WGS sequence"/>
</dbReference>